<protein>
    <submittedName>
        <fullName evidence="1">DNA-binding response regulator</fullName>
    </submittedName>
</protein>
<dbReference type="Proteomes" id="UP000798602">
    <property type="component" value="Unassembled WGS sequence"/>
</dbReference>
<gene>
    <name evidence="1" type="ORF">GV828_10525</name>
</gene>
<reference evidence="2" key="1">
    <citation type="submission" date="2020-01" db="EMBL/GenBank/DDBJ databases">
        <title>Sphingomonas sp. strain CSW-10.</title>
        <authorList>
            <person name="Chen W.-M."/>
        </authorList>
    </citation>
    <scope>NUCLEOTIDE SEQUENCE [LARGE SCALE GENOMIC DNA]</scope>
    <source>
        <strain evidence="2">NST-5</strain>
    </source>
</reference>
<dbReference type="EMBL" id="JAABLM010000012">
    <property type="protein sequence ID" value="NBL65635.1"/>
    <property type="molecule type" value="Genomic_DNA"/>
</dbReference>
<dbReference type="RefSeq" id="WP_166537460.1">
    <property type="nucleotide sequence ID" value="NZ_JAABLM010000012.1"/>
</dbReference>
<keyword evidence="1" id="KW-0238">DNA-binding</keyword>
<keyword evidence="2" id="KW-1185">Reference proteome</keyword>
<dbReference type="Gene3D" id="3.40.50.2300">
    <property type="match status" value="1"/>
</dbReference>
<dbReference type="GO" id="GO:0003677">
    <property type="term" value="F:DNA binding"/>
    <property type="evidence" value="ECO:0007669"/>
    <property type="project" value="UniProtKB-KW"/>
</dbReference>
<evidence type="ECO:0000313" key="2">
    <source>
        <dbReference type="Proteomes" id="UP000798602"/>
    </source>
</evidence>
<dbReference type="InterPro" id="IPR011006">
    <property type="entry name" value="CheY-like_superfamily"/>
</dbReference>
<organism evidence="1 2">
    <name type="scientific">Flavobacterium ichthyis</name>
    <dbReference type="NCBI Taxonomy" id="2698827"/>
    <lineage>
        <taxon>Bacteria</taxon>
        <taxon>Pseudomonadati</taxon>
        <taxon>Bacteroidota</taxon>
        <taxon>Flavobacteriia</taxon>
        <taxon>Flavobacteriales</taxon>
        <taxon>Flavobacteriaceae</taxon>
        <taxon>Flavobacterium</taxon>
    </lineage>
</organism>
<accession>A0ABW9Z9S9</accession>
<dbReference type="SUPFAM" id="SSF52172">
    <property type="entry name" value="CheY-like"/>
    <property type="match status" value="1"/>
</dbReference>
<comment type="caution">
    <text evidence="1">The sequence shown here is derived from an EMBL/GenBank/DDBJ whole genome shotgun (WGS) entry which is preliminary data.</text>
</comment>
<sequence length="132" mass="14800">METGTAQKTIALCFINDKSPITDHICKDLSASEMEILYRAESIEDGLSQLSSLNKLPKICIIDLDFYDQNVLAQLQKLRTKYPTVKLIAHSDIDDEKVGKSLLNIGFSSYLLLGSDVDDFKRVIETAMNEAR</sequence>
<proteinExistence type="predicted"/>
<name>A0ABW9Z9S9_9FLAO</name>
<evidence type="ECO:0000313" key="1">
    <source>
        <dbReference type="EMBL" id="NBL65635.1"/>
    </source>
</evidence>